<dbReference type="InterPro" id="IPR045191">
    <property type="entry name" value="MBR1/2-like"/>
</dbReference>
<accession>A0A2U1M0I2</accession>
<evidence type="ECO:0000256" key="7">
    <source>
        <dbReference type="ARBA" id="ARBA00022833"/>
    </source>
</evidence>
<dbReference type="InterPro" id="IPR013083">
    <property type="entry name" value="Znf_RING/FYVE/PHD"/>
</dbReference>
<keyword evidence="11" id="KW-1185">Reference proteome</keyword>
<organism evidence="10 11">
    <name type="scientific">Artemisia annua</name>
    <name type="common">Sweet wormwood</name>
    <dbReference type="NCBI Taxonomy" id="35608"/>
    <lineage>
        <taxon>Eukaryota</taxon>
        <taxon>Viridiplantae</taxon>
        <taxon>Streptophyta</taxon>
        <taxon>Embryophyta</taxon>
        <taxon>Tracheophyta</taxon>
        <taxon>Spermatophyta</taxon>
        <taxon>Magnoliopsida</taxon>
        <taxon>eudicotyledons</taxon>
        <taxon>Gunneridae</taxon>
        <taxon>Pentapetalae</taxon>
        <taxon>asterids</taxon>
        <taxon>campanulids</taxon>
        <taxon>Asterales</taxon>
        <taxon>Asteraceae</taxon>
        <taxon>Asteroideae</taxon>
        <taxon>Anthemideae</taxon>
        <taxon>Artemisiinae</taxon>
        <taxon>Artemisia</taxon>
    </lineage>
</organism>
<keyword evidence="4" id="KW-0479">Metal-binding</keyword>
<dbReference type="OrthoDB" id="8062037at2759"/>
<dbReference type="GO" id="GO:0061630">
    <property type="term" value="F:ubiquitin protein ligase activity"/>
    <property type="evidence" value="ECO:0007669"/>
    <property type="project" value="UniProtKB-EC"/>
</dbReference>
<evidence type="ECO:0000256" key="6">
    <source>
        <dbReference type="ARBA" id="ARBA00022786"/>
    </source>
</evidence>
<dbReference type="GO" id="GO:0008270">
    <property type="term" value="F:zinc ion binding"/>
    <property type="evidence" value="ECO:0007669"/>
    <property type="project" value="UniProtKB-KW"/>
</dbReference>
<proteinExistence type="predicted"/>
<keyword evidence="3" id="KW-0808">Transferase</keyword>
<comment type="catalytic activity">
    <reaction evidence="1">
        <text>S-ubiquitinyl-[E2 ubiquitin-conjugating enzyme]-L-cysteine + [acceptor protein]-L-lysine = [E2 ubiquitin-conjugating enzyme]-L-cysteine + N(6)-ubiquitinyl-[acceptor protein]-L-lysine.</text>
        <dbReference type="EC" id="2.3.2.27"/>
    </reaction>
</comment>
<reference evidence="10 11" key="1">
    <citation type="journal article" date="2018" name="Mol. Plant">
        <title>The genome of Artemisia annua provides insight into the evolution of Asteraceae family and artemisinin biosynthesis.</title>
        <authorList>
            <person name="Shen Q."/>
            <person name="Zhang L."/>
            <person name="Liao Z."/>
            <person name="Wang S."/>
            <person name="Yan T."/>
            <person name="Shi P."/>
            <person name="Liu M."/>
            <person name="Fu X."/>
            <person name="Pan Q."/>
            <person name="Wang Y."/>
            <person name="Lv Z."/>
            <person name="Lu X."/>
            <person name="Zhang F."/>
            <person name="Jiang W."/>
            <person name="Ma Y."/>
            <person name="Chen M."/>
            <person name="Hao X."/>
            <person name="Li L."/>
            <person name="Tang Y."/>
            <person name="Lv G."/>
            <person name="Zhou Y."/>
            <person name="Sun X."/>
            <person name="Brodelius P.E."/>
            <person name="Rose J.K.C."/>
            <person name="Tang K."/>
        </authorList>
    </citation>
    <scope>NUCLEOTIDE SEQUENCE [LARGE SCALE GENOMIC DNA]</scope>
    <source>
        <strain evidence="11">cv. Huhao1</strain>
        <tissue evidence="10">Leaf</tissue>
    </source>
</reference>
<evidence type="ECO:0000259" key="9">
    <source>
        <dbReference type="PROSITE" id="PS50089"/>
    </source>
</evidence>
<dbReference type="AlphaFoldDB" id="A0A2U1M0I2"/>
<dbReference type="EMBL" id="PKPP01006973">
    <property type="protein sequence ID" value="PWA54759.1"/>
    <property type="molecule type" value="Genomic_DNA"/>
</dbReference>
<evidence type="ECO:0000256" key="3">
    <source>
        <dbReference type="ARBA" id="ARBA00022679"/>
    </source>
</evidence>
<evidence type="ECO:0000256" key="4">
    <source>
        <dbReference type="ARBA" id="ARBA00022723"/>
    </source>
</evidence>
<dbReference type="InterPro" id="IPR001841">
    <property type="entry name" value="Znf_RING"/>
</dbReference>
<sequence>MDTVMLEGYIRILDRYDAICMQYQSRPDKNVPTWVHRCIQDIERIAMRIAYSQQIPADGGSTTGDDIICAICMDEYREDDKTGTLGCQHVYHAQCIKSWLICKNNCPMCRTFASIVVFR</sequence>
<keyword evidence="5 8" id="KW-0863">Zinc-finger</keyword>
<dbReference type="SMART" id="SM00184">
    <property type="entry name" value="RING"/>
    <property type="match status" value="1"/>
</dbReference>
<evidence type="ECO:0000256" key="8">
    <source>
        <dbReference type="PROSITE-ProRule" id="PRU00175"/>
    </source>
</evidence>
<dbReference type="EC" id="2.3.2.27" evidence="2"/>
<protein>
    <recommendedName>
        <fullName evidence="2">RING-type E3 ubiquitin transferase</fullName>
        <ecNumber evidence="2">2.3.2.27</ecNumber>
    </recommendedName>
</protein>
<dbReference type="Gene3D" id="3.30.40.10">
    <property type="entry name" value="Zinc/RING finger domain, C3HC4 (zinc finger)"/>
    <property type="match status" value="1"/>
</dbReference>
<dbReference type="PANTHER" id="PTHR22937">
    <property type="entry name" value="E3 UBIQUITIN-PROTEIN LIGASE RNF165"/>
    <property type="match status" value="1"/>
</dbReference>
<dbReference type="SUPFAM" id="SSF57850">
    <property type="entry name" value="RING/U-box"/>
    <property type="match status" value="1"/>
</dbReference>
<gene>
    <name evidence="10" type="ORF">CTI12_AA432560</name>
</gene>
<feature type="domain" description="RING-type" evidence="9">
    <location>
        <begin position="69"/>
        <end position="110"/>
    </location>
</feature>
<evidence type="ECO:0000256" key="2">
    <source>
        <dbReference type="ARBA" id="ARBA00012483"/>
    </source>
</evidence>
<name>A0A2U1M0I2_ARTAN</name>
<dbReference type="Proteomes" id="UP000245207">
    <property type="component" value="Unassembled WGS sequence"/>
</dbReference>
<keyword evidence="6" id="KW-0833">Ubl conjugation pathway</keyword>
<evidence type="ECO:0000313" key="10">
    <source>
        <dbReference type="EMBL" id="PWA54759.1"/>
    </source>
</evidence>
<dbReference type="Pfam" id="PF13639">
    <property type="entry name" value="zf-RING_2"/>
    <property type="match status" value="1"/>
</dbReference>
<dbReference type="PROSITE" id="PS50089">
    <property type="entry name" value="ZF_RING_2"/>
    <property type="match status" value="1"/>
</dbReference>
<comment type="caution">
    <text evidence="10">The sequence shown here is derived from an EMBL/GenBank/DDBJ whole genome shotgun (WGS) entry which is preliminary data.</text>
</comment>
<evidence type="ECO:0000313" key="11">
    <source>
        <dbReference type="Proteomes" id="UP000245207"/>
    </source>
</evidence>
<evidence type="ECO:0000256" key="1">
    <source>
        <dbReference type="ARBA" id="ARBA00000900"/>
    </source>
</evidence>
<dbReference type="PANTHER" id="PTHR22937:SF163">
    <property type="entry name" value="RING-TYPE E3 UBIQUITIN TRANSFERASE"/>
    <property type="match status" value="1"/>
</dbReference>
<keyword evidence="7" id="KW-0862">Zinc</keyword>
<evidence type="ECO:0000256" key="5">
    <source>
        <dbReference type="ARBA" id="ARBA00022771"/>
    </source>
</evidence>